<dbReference type="PROSITE" id="PS50887">
    <property type="entry name" value="GGDEF"/>
    <property type="match status" value="1"/>
</dbReference>
<feature type="transmembrane region" description="Helical" evidence="1">
    <location>
        <begin position="106"/>
        <end position="129"/>
    </location>
</feature>
<feature type="transmembrane region" description="Helical" evidence="1">
    <location>
        <begin position="275"/>
        <end position="296"/>
    </location>
</feature>
<dbReference type="InterPro" id="IPR050469">
    <property type="entry name" value="Diguanylate_Cyclase"/>
</dbReference>
<dbReference type="InterPro" id="IPR000160">
    <property type="entry name" value="GGDEF_dom"/>
</dbReference>
<dbReference type="PANTHER" id="PTHR45138:SF9">
    <property type="entry name" value="DIGUANYLATE CYCLASE DGCM-RELATED"/>
    <property type="match status" value="1"/>
</dbReference>
<feature type="domain" description="GGDEF" evidence="2">
    <location>
        <begin position="376"/>
        <end position="503"/>
    </location>
</feature>
<feature type="transmembrane region" description="Helical" evidence="1">
    <location>
        <begin position="302"/>
        <end position="321"/>
    </location>
</feature>
<dbReference type="SMART" id="SM00267">
    <property type="entry name" value="GGDEF"/>
    <property type="match status" value="1"/>
</dbReference>
<dbReference type="Proteomes" id="UP001501470">
    <property type="component" value="Unassembled WGS sequence"/>
</dbReference>
<feature type="transmembrane region" description="Helical" evidence="1">
    <location>
        <begin position="234"/>
        <end position="254"/>
    </location>
</feature>
<name>A0ABN2C7S9_9ACTN</name>
<accession>A0ABN2C7S9</accession>
<gene>
    <name evidence="3" type="ORF">GCM10009827_088260</name>
</gene>
<keyword evidence="1" id="KW-1133">Transmembrane helix</keyword>
<feature type="transmembrane region" description="Helical" evidence="1">
    <location>
        <begin position="141"/>
        <end position="161"/>
    </location>
</feature>
<dbReference type="EMBL" id="BAAAQD010000023">
    <property type="protein sequence ID" value="GAA1553833.1"/>
    <property type="molecule type" value="Genomic_DNA"/>
</dbReference>
<reference evidence="3 4" key="1">
    <citation type="journal article" date="2019" name="Int. J. Syst. Evol. Microbiol.">
        <title>The Global Catalogue of Microorganisms (GCM) 10K type strain sequencing project: providing services to taxonomists for standard genome sequencing and annotation.</title>
        <authorList>
            <consortium name="The Broad Institute Genomics Platform"/>
            <consortium name="The Broad Institute Genome Sequencing Center for Infectious Disease"/>
            <person name="Wu L."/>
            <person name="Ma J."/>
        </authorList>
    </citation>
    <scope>NUCLEOTIDE SEQUENCE [LARGE SCALE GENOMIC DNA]</scope>
    <source>
        <strain evidence="3 4">JCM 15933</strain>
    </source>
</reference>
<dbReference type="SUPFAM" id="SSF55073">
    <property type="entry name" value="Nucleotide cyclase"/>
    <property type="match status" value="1"/>
</dbReference>
<sequence>MPPVDWAGMAQRSPVGELLRDPALLGLAGLALVVPVWFLAGPGGGAVSWGIQAALDVSIVVFARQLQAHGGTDRHRRRFWRAMAVAGLLCAVGDGTQTVVMVADPGAAVSIVQSLCVVCAMTLMAVVMLRHPLGDGGRQRMRLWLDAGAVLIGVAVFLWYFSIGAELDSPRLGDRLAAAAGAVVMLVIVLGVLKLILSGTAPFTRQAGIAGCVGVGGTAVGTSVAAILTGATDARIEAVASLLPCILTVASLRVQGIQQRRPAGHAEARQRRFSVMPYVAVVATELLGIVALHVAGADARTWGVAVGIVVITAVVLTRQLIAFHDNDRLLTDLDRSMLELHRLHDALRHQATHDALTGLANRALLTERLAAIDTAAQLSVLVIDLDGFKQVNDVHGHHAGDALLVEVARRLEAPAGPDALVARLGGDEFALLLPGVDADAAHHRAASISAAITLPCHLPGTVAHVGASIGVATGTPADADALLRRADAEMYRRKRQVRLAVPT</sequence>
<feature type="transmembrane region" description="Helical" evidence="1">
    <location>
        <begin position="209"/>
        <end position="228"/>
    </location>
</feature>
<feature type="transmembrane region" description="Helical" evidence="1">
    <location>
        <begin position="22"/>
        <end position="40"/>
    </location>
</feature>
<keyword evidence="1" id="KW-0472">Membrane</keyword>
<keyword evidence="1" id="KW-0812">Transmembrane</keyword>
<evidence type="ECO:0000256" key="1">
    <source>
        <dbReference type="SAM" id="Phobius"/>
    </source>
</evidence>
<dbReference type="CDD" id="cd01949">
    <property type="entry name" value="GGDEF"/>
    <property type="match status" value="1"/>
</dbReference>
<comment type="caution">
    <text evidence="3">The sequence shown here is derived from an EMBL/GenBank/DDBJ whole genome shotgun (WGS) entry which is preliminary data.</text>
</comment>
<dbReference type="InterPro" id="IPR043128">
    <property type="entry name" value="Rev_trsase/Diguanyl_cyclase"/>
</dbReference>
<evidence type="ECO:0000259" key="2">
    <source>
        <dbReference type="PROSITE" id="PS50887"/>
    </source>
</evidence>
<protein>
    <recommendedName>
        <fullName evidence="2">GGDEF domain-containing protein</fullName>
    </recommendedName>
</protein>
<evidence type="ECO:0000313" key="3">
    <source>
        <dbReference type="EMBL" id="GAA1553833.1"/>
    </source>
</evidence>
<keyword evidence="4" id="KW-1185">Reference proteome</keyword>
<feature type="transmembrane region" description="Helical" evidence="1">
    <location>
        <begin position="176"/>
        <end position="197"/>
    </location>
</feature>
<dbReference type="Pfam" id="PF00990">
    <property type="entry name" value="GGDEF"/>
    <property type="match status" value="1"/>
</dbReference>
<dbReference type="Gene3D" id="3.30.70.270">
    <property type="match status" value="1"/>
</dbReference>
<proteinExistence type="predicted"/>
<dbReference type="PANTHER" id="PTHR45138">
    <property type="entry name" value="REGULATORY COMPONENTS OF SENSORY TRANSDUCTION SYSTEM"/>
    <property type="match status" value="1"/>
</dbReference>
<evidence type="ECO:0000313" key="4">
    <source>
        <dbReference type="Proteomes" id="UP001501470"/>
    </source>
</evidence>
<organism evidence="3 4">
    <name type="scientific">Dactylosporangium maewongense</name>
    <dbReference type="NCBI Taxonomy" id="634393"/>
    <lineage>
        <taxon>Bacteria</taxon>
        <taxon>Bacillati</taxon>
        <taxon>Actinomycetota</taxon>
        <taxon>Actinomycetes</taxon>
        <taxon>Micromonosporales</taxon>
        <taxon>Micromonosporaceae</taxon>
        <taxon>Dactylosporangium</taxon>
    </lineage>
</organism>
<feature type="transmembrane region" description="Helical" evidence="1">
    <location>
        <begin position="79"/>
        <end position="100"/>
    </location>
</feature>
<dbReference type="NCBIfam" id="TIGR00254">
    <property type="entry name" value="GGDEF"/>
    <property type="match status" value="1"/>
</dbReference>
<dbReference type="InterPro" id="IPR029787">
    <property type="entry name" value="Nucleotide_cyclase"/>
</dbReference>